<dbReference type="EMBL" id="LR031875">
    <property type="protein sequence ID" value="VDD33131.1"/>
    <property type="molecule type" value="Genomic_DNA"/>
</dbReference>
<sequence>MCGWESGNIPSIVIPTVYKDKGEVYLKILRIATNME</sequence>
<proteinExistence type="predicted"/>
<reference evidence="1" key="1">
    <citation type="submission" date="2018-11" db="EMBL/GenBank/DDBJ databases">
        <authorList>
            <consortium name="Genoscope - CEA"/>
            <person name="William W."/>
        </authorList>
    </citation>
    <scope>NUCLEOTIDE SEQUENCE</scope>
</reference>
<evidence type="ECO:0000313" key="1">
    <source>
        <dbReference type="EMBL" id="VDD33131.1"/>
    </source>
</evidence>
<organism evidence="1">
    <name type="scientific">Brassica oleracea</name>
    <name type="common">Wild cabbage</name>
    <dbReference type="NCBI Taxonomy" id="3712"/>
    <lineage>
        <taxon>Eukaryota</taxon>
        <taxon>Viridiplantae</taxon>
        <taxon>Streptophyta</taxon>
        <taxon>Embryophyta</taxon>
        <taxon>Tracheophyta</taxon>
        <taxon>Spermatophyta</taxon>
        <taxon>Magnoliopsida</taxon>
        <taxon>eudicotyledons</taxon>
        <taxon>Gunneridae</taxon>
        <taxon>Pentapetalae</taxon>
        <taxon>rosids</taxon>
        <taxon>malvids</taxon>
        <taxon>Brassicales</taxon>
        <taxon>Brassicaceae</taxon>
        <taxon>Brassiceae</taxon>
        <taxon>Brassica</taxon>
    </lineage>
</organism>
<protein>
    <submittedName>
        <fullName evidence="1">Uncharacterized protein</fullName>
    </submittedName>
</protein>
<dbReference type="AlphaFoldDB" id="A0A3P6E9W4"/>
<gene>
    <name evidence="1" type="ORF">BOLC9T58454H</name>
</gene>
<accession>A0A3P6E9W4</accession>
<name>A0A3P6E9W4_BRAOL</name>